<sequence>MRRAAEALCKDRDKGQIHSSLSSVGEGPTPWQRCTQGHVSFRPSQHCAHTFWRGRVADFPPHLQLTVTVQLMRCSHGASQLMQALMRFGLGALMSPMSTTVSTSNTCSCAVLSARWATPEYHHRGQRLIPTISCCRLPVRGWLYLAHPPSSLTATGQSH</sequence>
<evidence type="ECO:0000313" key="1">
    <source>
        <dbReference type="EMBL" id="KDN51990.1"/>
    </source>
</evidence>
<comment type="caution">
    <text evidence="1">The sequence shown here is derived from an EMBL/GenBank/DDBJ whole genome shotgun (WGS) entry which is preliminary data.</text>
</comment>
<evidence type="ECO:0000313" key="2">
    <source>
        <dbReference type="Proteomes" id="UP000027361"/>
    </source>
</evidence>
<dbReference type="EMBL" id="JMSN01000015">
    <property type="protein sequence ID" value="KDN51990.1"/>
    <property type="molecule type" value="Genomic_DNA"/>
</dbReference>
<protein>
    <submittedName>
        <fullName evidence="1">Uncharacterized protein</fullName>
    </submittedName>
</protein>
<reference evidence="1 2" key="1">
    <citation type="submission" date="2014-05" db="EMBL/GenBank/DDBJ databases">
        <title>Draft genome sequence of a rare smut relative, Tilletiaria anomala UBC 951.</title>
        <authorList>
            <consortium name="DOE Joint Genome Institute"/>
            <person name="Toome M."/>
            <person name="Kuo A."/>
            <person name="Henrissat B."/>
            <person name="Lipzen A."/>
            <person name="Tritt A."/>
            <person name="Yoshinaga Y."/>
            <person name="Zane M."/>
            <person name="Barry K."/>
            <person name="Grigoriev I.V."/>
            <person name="Spatafora J.W."/>
            <person name="Aimea M.C."/>
        </authorList>
    </citation>
    <scope>NUCLEOTIDE SEQUENCE [LARGE SCALE GENOMIC DNA]</scope>
    <source>
        <strain evidence="1 2">UBC 951</strain>
    </source>
</reference>
<dbReference type="GeneID" id="25267494"/>
<dbReference type="Proteomes" id="UP000027361">
    <property type="component" value="Unassembled WGS sequence"/>
</dbReference>
<accession>A0A066WMX8</accession>
<dbReference type="AlphaFoldDB" id="A0A066WMX8"/>
<dbReference type="InParanoid" id="A0A066WMX8"/>
<gene>
    <name evidence="1" type="ORF">K437DRAFT_45033</name>
</gene>
<dbReference type="HOGENOM" id="CLU_1662025_0_0_1"/>
<dbReference type="RefSeq" id="XP_013244801.1">
    <property type="nucleotide sequence ID" value="XM_013389347.1"/>
</dbReference>
<proteinExistence type="predicted"/>
<keyword evidence="2" id="KW-1185">Reference proteome</keyword>
<organism evidence="1 2">
    <name type="scientific">Tilletiaria anomala (strain ATCC 24038 / CBS 436.72 / UBC 951)</name>
    <dbReference type="NCBI Taxonomy" id="1037660"/>
    <lineage>
        <taxon>Eukaryota</taxon>
        <taxon>Fungi</taxon>
        <taxon>Dikarya</taxon>
        <taxon>Basidiomycota</taxon>
        <taxon>Ustilaginomycotina</taxon>
        <taxon>Exobasidiomycetes</taxon>
        <taxon>Georgefischeriales</taxon>
        <taxon>Tilletiariaceae</taxon>
        <taxon>Tilletiaria</taxon>
    </lineage>
</organism>
<name>A0A066WMX8_TILAU</name>